<evidence type="ECO:0008006" key="9">
    <source>
        <dbReference type="Google" id="ProtNLM"/>
    </source>
</evidence>
<dbReference type="InterPro" id="IPR022781">
    <property type="entry name" value="Flagellar_biosynth_FliO"/>
</dbReference>
<gene>
    <name evidence="7" type="ORF">LMG18101_05077</name>
</gene>
<sequence length="125" mass="13013">MSSSVAFASTPAPLPFRQEEDPVSTSAGAAILLLLVATVAVLWVASRRQTQWTWLARALGRQSTPSPAGKHIAVSASTSMTPNVRLHVVEWDGGQVLVSTNAAGQVTVLQTRPAGGAPEAEGAQR</sequence>
<keyword evidence="2" id="KW-1003">Cell membrane</keyword>
<organism evidence="7 8">
    <name type="scientific">Ralstonia flaminis</name>
    <dbReference type="NCBI Taxonomy" id="3058597"/>
    <lineage>
        <taxon>Bacteria</taxon>
        <taxon>Pseudomonadati</taxon>
        <taxon>Pseudomonadota</taxon>
        <taxon>Betaproteobacteria</taxon>
        <taxon>Burkholderiales</taxon>
        <taxon>Burkholderiaceae</taxon>
        <taxon>Ralstonia</taxon>
    </lineage>
</organism>
<feature type="transmembrane region" description="Helical" evidence="6">
    <location>
        <begin position="23"/>
        <end position="45"/>
    </location>
</feature>
<comment type="subcellular location">
    <subcellularLocation>
        <location evidence="1">Cell membrane</location>
    </subcellularLocation>
</comment>
<dbReference type="RefSeq" id="WP_316682844.1">
    <property type="nucleotide sequence ID" value="NZ_CATZLL010000024.1"/>
</dbReference>
<evidence type="ECO:0000256" key="5">
    <source>
        <dbReference type="ARBA" id="ARBA00023136"/>
    </source>
</evidence>
<accession>A0ABM9KDA7</accession>
<evidence type="ECO:0000256" key="4">
    <source>
        <dbReference type="ARBA" id="ARBA00022989"/>
    </source>
</evidence>
<protein>
    <recommendedName>
        <fullName evidence="9">Flagellar biosynthesis protein, FliO</fullName>
    </recommendedName>
</protein>
<comment type="caution">
    <text evidence="7">The sequence shown here is derived from an EMBL/GenBank/DDBJ whole genome shotgun (WGS) entry which is preliminary data.</text>
</comment>
<evidence type="ECO:0000256" key="1">
    <source>
        <dbReference type="ARBA" id="ARBA00004236"/>
    </source>
</evidence>
<dbReference type="EMBL" id="CATZLL010000024">
    <property type="protein sequence ID" value="CAJ0822579.1"/>
    <property type="molecule type" value="Genomic_DNA"/>
</dbReference>
<evidence type="ECO:0000313" key="7">
    <source>
        <dbReference type="EMBL" id="CAJ0822579.1"/>
    </source>
</evidence>
<name>A0ABM9KDA7_9RALS</name>
<keyword evidence="5 6" id="KW-0472">Membrane</keyword>
<proteinExistence type="predicted"/>
<evidence type="ECO:0000313" key="8">
    <source>
        <dbReference type="Proteomes" id="UP001189757"/>
    </source>
</evidence>
<reference evidence="7 8" key="1">
    <citation type="submission" date="2023-07" db="EMBL/GenBank/DDBJ databases">
        <authorList>
            <person name="Peeters C."/>
        </authorList>
    </citation>
    <scope>NUCLEOTIDE SEQUENCE [LARGE SCALE GENOMIC DNA]</scope>
    <source>
        <strain evidence="7 8">LMG 18101</strain>
    </source>
</reference>
<keyword evidence="8" id="KW-1185">Reference proteome</keyword>
<keyword evidence="3 6" id="KW-0812">Transmembrane</keyword>
<evidence type="ECO:0000256" key="2">
    <source>
        <dbReference type="ARBA" id="ARBA00022475"/>
    </source>
</evidence>
<dbReference type="Pfam" id="PF04347">
    <property type="entry name" value="FliO"/>
    <property type="match status" value="1"/>
</dbReference>
<dbReference type="Proteomes" id="UP001189757">
    <property type="component" value="Unassembled WGS sequence"/>
</dbReference>
<evidence type="ECO:0000256" key="3">
    <source>
        <dbReference type="ARBA" id="ARBA00022692"/>
    </source>
</evidence>
<evidence type="ECO:0000256" key="6">
    <source>
        <dbReference type="SAM" id="Phobius"/>
    </source>
</evidence>
<keyword evidence="4 6" id="KW-1133">Transmembrane helix</keyword>